<feature type="domain" description="DUF985" evidence="1">
    <location>
        <begin position="6"/>
        <end position="136"/>
    </location>
</feature>
<protein>
    <submittedName>
        <fullName evidence="2 3">Cupin</fullName>
    </submittedName>
</protein>
<reference evidence="2 5" key="2">
    <citation type="submission" date="2019-07" db="EMBL/GenBank/DDBJ databases">
        <title>Whole genome shotgun sequence of Staphylococcus arlettae NBRC 109765.</title>
        <authorList>
            <person name="Hosoyama A."/>
            <person name="Uohara A."/>
            <person name="Ohji S."/>
            <person name="Ichikawa N."/>
        </authorList>
    </citation>
    <scope>NUCLEOTIDE SEQUENCE [LARGE SCALE GENOMIC DNA]</scope>
    <source>
        <strain evidence="2 5">NBRC 109765</strain>
    </source>
</reference>
<organism evidence="3 4">
    <name type="scientific">Staphylococcus arlettae</name>
    <dbReference type="NCBI Taxonomy" id="29378"/>
    <lineage>
        <taxon>Bacteria</taxon>
        <taxon>Bacillati</taxon>
        <taxon>Bacillota</taxon>
        <taxon>Bacilli</taxon>
        <taxon>Bacillales</taxon>
        <taxon>Staphylococcaceae</taxon>
        <taxon>Staphylococcus</taxon>
    </lineage>
</organism>
<dbReference type="PANTHER" id="PTHR33387:SF3">
    <property type="entry name" value="DUF985 DOMAIN-CONTAINING PROTEIN"/>
    <property type="match status" value="1"/>
</dbReference>
<evidence type="ECO:0000313" key="4">
    <source>
        <dbReference type="Proteomes" id="UP000254956"/>
    </source>
</evidence>
<evidence type="ECO:0000313" key="3">
    <source>
        <dbReference type="EMBL" id="SUJ24200.1"/>
    </source>
</evidence>
<name>A0A380CMH2_9STAP</name>
<evidence type="ECO:0000313" key="2">
    <source>
        <dbReference type="EMBL" id="GEP99698.1"/>
    </source>
</evidence>
<dbReference type="InterPro" id="IPR009327">
    <property type="entry name" value="Cupin_DUF985"/>
</dbReference>
<dbReference type="EMBL" id="UGZE01000001">
    <property type="protein sequence ID" value="SUJ24200.1"/>
    <property type="molecule type" value="Genomic_DNA"/>
</dbReference>
<dbReference type="SUPFAM" id="SSF51182">
    <property type="entry name" value="RmlC-like cupins"/>
    <property type="match status" value="1"/>
</dbReference>
<gene>
    <name evidence="3" type="ORF">NCTC12413_02203</name>
    <name evidence="2" type="ORF">SAR03_07360</name>
</gene>
<proteinExistence type="predicted"/>
<dbReference type="OrthoDB" id="9798288at2"/>
<dbReference type="STRING" id="1212545.SARL_00790"/>
<dbReference type="Pfam" id="PF06172">
    <property type="entry name" value="Cupin_5"/>
    <property type="match status" value="1"/>
</dbReference>
<dbReference type="AlphaFoldDB" id="A0A380CMH2"/>
<evidence type="ECO:0000313" key="5">
    <source>
        <dbReference type="Proteomes" id="UP000321598"/>
    </source>
</evidence>
<dbReference type="PANTHER" id="PTHR33387">
    <property type="entry name" value="RMLC-LIKE JELLY ROLL FOLD PROTEIN"/>
    <property type="match status" value="1"/>
</dbReference>
<dbReference type="Gene3D" id="2.60.120.10">
    <property type="entry name" value="Jelly Rolls"/>
    <property type="match status" value="1"/>
</dbReference>
<dbReference type="EMBL" id="BKAV01000004">
    <property type="protein sequence ID" value="GEP99698.1"/>
    <property type="molecule type" value="Genomic_DNA"/>
</dbReference>
<dbReference type="Proteomes" id="UP000254956">
    <property type="component" value="Unassembled WGS sequence"/>
</dbReference>
<sequence length="164" mass="18868">MNNIIKQWIEQLQLQPHPEGGFYKEIITGQQESADSRNAYSSIYFLLTHDNISHFHRIDADEIWYHHAGQTLLIHMIYPSGTYECIRLGKDVAKGEVLQYVVPKGTIFASSLAEDTGYALVGCMCQPGFDFNHFELFSTQQLNQLYPHLQQINERYALSVNDKN</sequence>
<dbReference type="InterPro" id="IPR014710">
    <property type="entry name" value="RmlC-like_jellyroll"/>
</dbReference>
<dbReference type="CDD" id="cd06121">
    <property type="entry name" value="cupin_YML079wp"/>
    <property type="match status" value="1"/>
</dbReference>
<dbReference type="RefSeq" id="WP_103388046.1">
    <property type="nucleotide sequence ID" value="NZ_BKAV01000004.1"/>
</dbReference>
<accession>A0A380CMH2</accession>
<dbReference type="Proteomes" id="UP000321598">
    <property type="component" value="Unassembled WGS sequence"/>
</dbReference>
<reference evidence="3 4" key="1">
    <citation type="submission" date="2018-06" db="EMBL/GenBank/DDBJ databases">
        <authorList>
            <consortium name="Pathogen Informatics"/>
            <person name="Doyle S."/>
        </authorList>
    </citation>
    <scope>NUCLEOTIDE SEQUENCE [LARGE SCALE GENOMIC DNA]</scope>
    <source>
        <strain evidence="3 4">NCTC12413</strain>
    </source>
</reference>
<dbReference type="InterPro" id="IPR011051">
    <property type="entry name" value="RmlC_Cupin_sf"/>
</dbReference>
<dbReference type="InterPro" id="IPR039935">
    <property type="entry name" value="YML079W-like"/>
</dbReference>
<keyword evidence="5" id="KW-1185">Reference proteome</keyword>
<evidence type="ECO:0000259" key="1">
    <source>
        <dbReference type="Pfam" id="PF06172"/>
    </source>
</evidence>